<dbReference type="PATRIC" id="fig|1441730.3.peg.3562"/>
<protein>
    <submittedName>
        <fullName evidence="1">Uncharacterized protein</fullName>
    </submittedName>
</protein>
<evidence type="ECO:0000313" key="1">
    <source>
        <dbReference type="EMBL" id="KSZ57769.1"/>
    </source>
</evidence>
<reference evidence="2" key="1">
    <citation type="submission" date="2015-01" db="EMBL/GenBank/DDBJ databases">
        <title>Draft genome sequence of Rhodococcus pyridinivorans strain KG-16, a hydrocarbon-degrading bacterium.</title>
        <authorList>
            <person name="Aggarwal R.K."/>
            <person name="Dawar C."/>
        </authorList>
    </citation>
    <scope>NUCLEOTIDE SEQUENCE [LARGE SCALE GENOMIC DNA]</scope>
    <source>
        <strain evidence="2">KG-16</strain>
    </source>
</reference>
<name>A0A0V9UIE4_9NOCA</name>
<organism evidence="1 2">
    <name type="scientific">Rhodococcus pyridinivorans KG-16</name>
    <dbReference type="NCBI Taxonomy" id="1441730"/>
    <lineage>
        <taxon>Bacteria</taxon>
        <taxon>Bacillati</taxon>
        <taxon>Actinomycetota</taxon>
        <taxon>Actinomycetes</taxon>
        <taxon>Mycobacteriales</taxon>
        <taxon>Nocardiaceae</taxon>
        <taxon>Rhodococcus</taxon>
    </lineage>
</organism>
<comment type="caution">
    <text evidence="1">The sequence shown here is derived from an EMBL/GenBank/DDBJ whole genome shotgun (WGS) entry which is preliminary data.</text>
</comment>
<reference evidence="1 2" key="2">
    <citation type="journal article" date="2016" name="Genome Announc.">
        <title>Draft Genome Sequence of a Versatile Hydrocarbon-Degrading Bacterium, Rhodococcus pyridinivorans Strain KG-16, Collected from Oil Fields in India.</title>
        <authorList>
            <person name="Aggarwal R.K."/>
            <person name="Dawar C."/>
            <person name="Phanindranath R."/>
            <person name="Mutnuri L."/>
            <person name="Dayal A.M."/>
        </authorList>
    </citation>
    <scope>NUCLEOTIDE SEQUENCE [LARGE SCALE GENOMIC DNA]</scope>
    <source>
        <strain evidence="1 2">KG-16</strain>
    </source>
</reference>
<gene>
    <name evidence="1" type="ORF">Z045_17080</name>
</gene>
<sequence>MFDDIETLRVELEEVGARHWWTALLATLSSQSGNACMRFVGVVDGEPRYTAPTFPVPRGWGTEPPQEKWAPGLSASLADLQRRIESDGWKQIALGSEIWDLAYQRPAERPTG</sequence>
<dbReference type="EMBL" id="AZXY01000008">
    <property type="protein sequence ID" value="KSZ57769.1"/>
    <property type="molecule type" value="Genomic_DNA"/>
</dbReference>
<dbReference type="Proteomes" id="UP000053060">
    <property type="component" value="Unassembled WGS sequence"/>
</dbReference>
<dbReference type="AlphaFoldDB" id="A0A0V9UIE4"/>
<accession>A0A0V9UIE4</accession>
<evidence type="ECO:0000313" key="2">
    <source>
        <dbReference type="Proteomes" id="UP000053060"/>
    </source>
</evidence>
<proteinExistence type="predicted"/>